<dbReference type="GO" id="GO:0016757">
    <property type="term" value="F:glycosyltransferase activity"/>
    <property type="evidence" value="ECO:0007669"/>
    <property type="project" value="TreeGrafter"/>
</dbReference>
<dbReference type="AlphaFoldDB" id="A0A6C0DV65"/>
<dbReference type="Gene3D" id="3.90.550.10">
    <property type="entry name" value="Spore Coat Polysaccharide Biosynthesis Protein SpsA, Chain A"/>
    <property type="match status" value="1"/>
</dbReference>
<accession>A0A6C0DV65</accession>
<name>A0A6C0DV65_9ZZZZ</name>
<evidence type="ECO:0000259" key="1">
    <source>
        <dbReference type="Pfam" id="PF03407"/>
    </source>
</evidence>
<dbReference type="InterPro" id="IPR005069">
    <property type="entry name" value="Nucl-diP-sugar_transferase"/>
</dbReference>
<protein>
    <recommendedName>
        <fullName evidence="1">Nucleotide-diphospho-sugar transferase domain-containing protein</fullName>
    </recommendedName>
</protein>
<dbReference type="InterPro" id="IPR029044">
    <property type="entry name" value="Nucleotide-diphossugar_trans"/>
</dbReference>
<reference evidence="2" key="1">
    <citation type="journal article" date="2020" name="Nature">
        <title>Giant virus diversity and host interactions through global metagenomics.</title>
        <authorList>
            <person name="Schulz F."/>
            <person name="Roux S."/>
            <person name="Paez-Espino D."/>
            <person name="Jungbluth S."/>
            <person name="Walsh D.A."/>
            <person name="Denef V.J."/>
            <person name="McMahon K.D."/>
            <person name="Konstantinidis K.T."/>
            <person name="Eloe-Fadrosh E.A."/>
            <person name="Kyrpides N.C."/>
            <person name="Woyke T."/>
        </authorList>
    </citation>
    <scope>NUCLEOTIDE SEQUENCE</scope>
    <source>
        <strain evidence="2">GVMAG-M-3300023174-60</strain>
    </source>
</reference>
<dbReference type="PANTHER" id="PTHR47032:SF1">
    <property type="entry name" value="UDP-D-XYLOSE:L-FUCOSE ALPHA-1,3-D-XYLOSYLTRANSFERASE-RELATED"/>
    <property type="match status" value="1"/>
</dbReference>
<evidence type="ECO:0000313" key="2">
    <source>
        <dbReference type="EMBL" id="QHT20260.1"/>
    </source>
</evidence>
<dbReference type="EMBL" id="MN739677">
    <property type="protein sequence ID" value="QHT20260.1"/>
    <property type="molecule type" value="Genomic_DNA"/>
</dbReference>
<dbReference type="GO" id="GO:0005794">
    <property type="term" value="C:Golgi apparatus"/>
    <property type="evidence" value="ECO:0007669"/>
    <property type="project" value="TreeGrafter"/>
</dbReference>
<dbReference type="SUPFAM" id="SSF53448">
    <property type="entry name" value="Nucleotide-diphospho-sugar transferases"/>
    <property type="match status" value="1"/>
</dbReference>
<feature type="domain" description="Nucleotide-diphospho-sugar transferase" evidence="1">
    <location>
        <begin position="46"/>
        <end position="238"/>
    </location>
</feature>
<dbReference type="PANTHER" id="PTHR47032">
    <property type="entry name" value="UDP-D-XYLOSE:L-FUCOSE ALPHA-1,3-D-XYLOSYLTRANSFERASE-RELATED"/>
    <property type="match status" value="1"/>
</dbReference>
<organism evidence="2">
    <name type="scientific">viral metagenome</name>
    <dbReference type="NCBI Taxonomy" id="1070528"/>
    <lineage>
        <taxon>unclassified sequences</taxon>
        <taxon>metagenomes</taxon>
        <taxon>organismal metagenomes</taxon>
    </lineage>
</organism>
<proteinExistence type="predicted"/>
<dbReference type="Pfam" id="PF03407">
    <property type="entry name" value="Nucleotid_trans"/>
    <property type="match status" value="1"/>
</dbReference>
<dbReference type="InterPro" id="IPR052636">
    <property type="entry name" value="UDP-D-xylose:L-fucose_XylT"/>
</dbReference>
<sequence length="260" mass="30533">MLITLEDLAACLLEDTKTVITTLTNYGYLLYTLNMLKSLKPFGLDKKVFIVCIDKKGADILKRMGYNVFCVDDNELSKFSPWNTKGYDKICYLKLELIYRILSLNKNVLLIDGDIVFRKNPLEDMGVWWKDTIYDVWVQNDAQENYNTKNMCTGYMFIKTSDRLIELYDCVSELGQKKYLKCAFDNNDQTYFNNFVKPGCMFNALSLEKYPNGKMYYDNTDMLNESAIIVHFNWVQGHLKMAKMKEHKMWLLTPEEEEQI</sequence>